<dbReference type="PANTHER" id="PTHR33744:SF1">
    <property type="entry name" value="DNA-BINDING TRANSCRIPTIONAL ACTIVATOR ADER"/>
    <property type="match status" value="1"/>
</dbReference>
<proteinExistence type="predicted"/>
<dbReference type="OrthoDB" id="3170447at2"/>
<accession>C1B7H4</accession>
<dbReference type="InterPro" id="IPR012914">
    <property type="entry name" value="PucR_dom"/>
</dbReference>
<dbReference type="RefSeq" id="WP_012690578.1">
    <property type="nucleotide sequence ID" value="NC_012522.1"/>
</dbReference>
<dbReference type="HOGENOM" id="CLU_017436_4_1_11"/>
<organism evidence="3 4">
    <name type="scientific">Rhodococcus opacus (strain B4)</name>
    <dbReference type="NCBI Taxonomy" id="632772"/>
    <lineage>
        <taxon>Bacteria</taxon>
        <taxon>Bacillati</taxon>
        <taxon>Actinomycetota</taxon>
        <taxon>Actinomycetes</taxon>
        <taxon>Mycobacteriales</taxon>
        <taxon>Nocardiaceae</taxon>
        <taxon>Rhodococcus</taxon>
    </lineage>
</organism>
<name>C1B7H4_RHOOB</name>
<dbReference type="InterPro" id="IPR042070">
    <property type="entry name" value="PucR_C-HTH_sf"/>
</dbReference>
<evidence type="ECO:0000259" key="1">
    <source>
        <dbReference type="Pfam" id="PF07905"/>
    </source>
</evidence>
<dbReference type="KEGG" id="rop:ROP_33800"/>
<evidence type="ECO:0000259" key="2">
    <source>
        <dbReference type="Pfam" id="PF13556"/>
    </source>
</evidence>
<dbReference type="Pfam" id="PF13556">
    <property type="entry name" value="HTH_30"/>
    <property type="match status" value="1"/>
</dbReference>
<evidence type="ECO:0000313" key="4">
    <source>
        <dbReference type="Proteomes" id="UP000002212"/>
    </source>
</evidence>
<dbReference type="PATRIC" id="fig|632772.20.peg.3543"/>
<protein>
    <submittedName>
        <fullName evidence="3">Putative CdaR family transcriptional regulator</fullName>
    </submittedName>
</protein>
<dbReference type="AlphaFoldDB" id="C1B7H4"/>
<dbReference type="EMBL" id="AP011115">
    <property type="protein sequence ID" value="BAH51627.1"/>
    <property type="molecule type" value="Genomic_DNA"/>
</dbReference>
<feature type="domain" description="Purine catabolism PurC-like" evidence="1">
    <location>
        <begin position="9"/>
        <end position="121"/>
    </location>
</feature>
<dbReference type="InterPro" id="IPR025736">
    <property type="entry name" value="PucR_C-HTH_dom"/>
</dbReference>
<gene>
    <name evidence="3" type="ordered locus">ROP_33800</name>
</gene>
<evidence type="ECO:0000313" key="3">
    <source>
        <dbReference type="EMBL" id="BAH51627.1"/>
    </source>
</evidence>
<dbReference type="Gene3D" id="1.10.10.2840">
    <property type="entry name" value="PucR C-terminal helix-turn-helix domain"/>
    <property type="match status" value="1"/>
</dbReference>
<dbReference type="PANTHER" id="PTHR33744">
    <property type="entry name" value="CARBOHYDRATE DIACID REGULATOR"/>
    <property type="match status" value="1"/>
</dbReference>
<feature type="domain" description="PucR C-terminal helix-turn-helix" evidence="2">
    <location>
        <begin position="429"/>
        <end position="487"/>
    </location>
</feature>
<dbReference type="Proteomes" id="UP000002212">
    <property type="component" value="Chromosome"/>
</dbReference>
<reference evidence="3 4" key="1">
    <citation type="submission" date="2009-03" db="EMBL/GenBank/DDBJ databases">
        <title>Comparison of the complete genome sequences of Rhodococcus erythropolis PR4 and Rhodococcus opacus B4.</title>
        <authorList>
            <person name="Takarada H."/>
            <person name="Sekine M."/>
            <person name="Hosoyama A."/>
            <person name="Yamada R."/>
            <person name="Fujisawa T."/>
            <person name="Omata S."/>
            <person name="Shimizu A."/>
            <person name="Tsukatani N."/>
            <person name="Tanikawa S."/>
            <person name="Fujita N."/>
            <person name="Harayama S."/>
        </authorList>
    </citation>
    <scope>NUCLEOTIDE SEQUENCE [LARGE SCALE GENOMIC DNA]</scope>
    <source>
        <strain evidence="3 4">B4</strain>
    </source>
</reference>
<sequence length="496" mass="53187">MSRLTAGDLIAMDQLGCAAVAGREGLDRRIVWAHTSELDPWEWLGADELLMTAGLCVPSDEQAQCTFVERLHEKGLAGVVIGDNATAPPLTAAMLATADRLNFPLLRCSHTTPFAAIGRTVALASQSVQVSRVARLSRLYEHARSTSLAETSLLVGLSRELRYTLHVVDVEHGTDVLPTDGALSDAAIRSLSSSVAGTLDRLPAHLTLEEGADYVMTAHALPTHRKCMLVMEGSPATDVDAFALLHVRTLIGVEVEKVTREREYADQIGGGLLQKILAGSAATEAVTPLLEEFDLAGTEWTVLSFGTDVLPAARTIAGDRGVPNVSTVLDDRAYMLLPTGRSAETVDLLSRTARAMGVSPSAATIGEVSDSARQASWALDTARSTGVPVARYSTDAPLFVPRTLADARDATDAILGELLLYDQGHESNLVETLETFLVNNRSWTVTADRLGIHRQSLAFRLRKIESVTGRNLKASSDIAMLWLALRARAHTISPAD</sequence>
<dbReference type="STRING" id="632772.ROP_33800"/>
<dbReference type="Pfam" id="PF07905">
    <property type="entry name" value="PucR"/>
    <property type="match status" value="1"/>
</dbReference>
<dbReference type="InterPro" id="IPR051448">
    <property type="entry name" value="CdaR-like_regulators"/>
</dbReference>